<dbReference type="SUPFAM" id="SSF63380">
    <property type="entry name" value="Riboflavin synthase domain-like"/>
    <property type="match status" value="1"/>
</dbReference>
<feature type="domain" description="Oxidoreductase-like" evidence="1">
    <location>
        <begin position="31"/>
        <end position="65"/>
    </location>
</feature>
<dbReference type="Pfam" id="PF09791">
    <property type="entry name" value="Oxidored-like"/>
    <property type="match status" value="1"/>
</dbReference>
<dbReference type="EMBL" id="UZAH01030731">
    <property type="protein sequence ID" value="VDP11847.1"/>
    <property type="molecule type" value="Genomic_DNA"/>
</dbReference>
<dbReference type="Proteomes" id="UP000050761">
    <property type="component" value="Unassembled WGS sequence"/>
</dbReference>
<reference evidence="4" key="2">
    <citation type="submission" date="2019-09" db="UniProtKB">
        <authorList>
            <consortium name="WormBaseParasite"/>
        </authorList>
    </citation>
    <scope>IDENTIFICATION</scope>
</reference>
<protein>
    <submittedName>
        <fullName evidence="4">Oxidoreductase-like domain-containing protein</fullName>
    </submittedName>
</protein>
<proteinExistence type="predicted"/>
<evidence type="ECO:0000313" key="2">
    <source>
        <dbReference type="EMBL" id="VDP11847.1"/>
    </source>
</evidence>
<dbReference type="InterPro" id="IPR019180">
    <property type="entry name" value="Oxidoreductase-like_N"/>
</dbReference>
<dbReference type="WBParaSite" id="HPBE_0001850601-mRNA-1">
    <property type="protein sequence ID" value="HPBE_0001850601-mRNA-1"/>
    <property type="gene ID" value="HPBE_0001850601"/>
</dbReference>
<reference evidence="2 3" key="1">
    <citation type="submission" date="2018-11" db="EMBL/GenBank/DDBJ databases">
        <authorList>
            <consortium name="Pathogen Informatics"/>
        </authorList>
    </citation>
    <scope>NUCLEOTIDE SEQUENCE [LARGE SCALE GENOMIC DNA]</scope>
</reference>
<sequence>MFTEPLEDKVVRLVRKHISENKEQVATWDDEPPEPLPQDCCGQSCRPCVFDIHREDVVRWAKDCAKRIPFEGGVSLYTHLYQDEISEDRQSEDNAFSKEEYRKFLLTDITSLSPDTKLYTFEIANGSANLPIGSHLRTRYVSIGSEYTNTMRKRKRISAKS</sequence>
<dbReference type="Gene3D" id="2.40.30.10">
    <property type="entry name" value="Translation factors"/>
    <property type="match status" value="1"/>
</dbReference>
<gene>
    <name evidence="2" type="ORF">HPBE_LOCUS18505</name>
</gene>
<name>A0A183G995_HELPZ</name>
<evidence type="ECO:0000313" key="3">
    <source>
        <dbReference type="Proteomes" id="UP000050761"/>
    </source>
</evidence>
<organism evidence="3 4">
    <name type="scientific">Heligmosomoides polygyrus</name>
    <name type="common">Parasitic roundworm</name>
    <dbReference type="NCBI Taxonomy" id="6339"/>
    <lineage>
        <taxon>Eukaryota</taxon>
        <taxon>Metazoa</taxon>
        <taxon>Ecdysozoa</taxon>
        <taxon>Nematoda</taxon>
        <taxon>Chromadorea</taxon>
        <taxon>Rhabditida</taxon>
        <taxon>Rhabditina</taxon>
        <taxon>Rhabditomorpha</taxon>
        <taxon>Strongyloidea</taxon>
        <taxon>Heligmosomidae</taxon>
        <taxon>Heligmosomoides</taxon>
    </lineage>
</organism>
<dbReference type="OrthoDB" id="432685at2759"/>
<accession>A0A3P8ACC3</accession>
<dbReference type="AlphaFoldDB" id="A0A183G995"/>
<accession>A0A183G995</accession>
<keyword evidence="3" id="KW-1185">Reference proteome</keyword>
<evidence type="ECO:0000259" key="1">
    <source>
        <dbReference type="Pfam" id="PF09791"/>
    </source>
</evidence>
<evidence type="ECO:0000313" key="4">
    <source>
        <dbReference type="WBParaSite" id="HPBE_0001850601-mRNA-1"/>
    </source>
</evidence>
<dbReference type="InterPro" id="IPR017938">
    <property type="entry name" value="Riboflavin_synthase-like_b-brl"/>
</dbReference>